<accession>W4LDS8</accession>
<evidence type="ECO:0000313" key="9">
    <source>
        <dbReference type="EMBL" id="ETW96099.1"/>
    </source>
</evidence>
<evidence type="ECO:0000256" key="6">
    <source>
        <dbReference type="SAM" id="MobiDB-lite"/>
    </source>
</evidence>
<evidence type="ECO:0000259" key="8">
    <source>
        <dbReference type="PROSITE" id="PS50850"/>
    </source>
</evidence>
<feature type="compositionally biased region" description="Basic and acidic residues" evidence="6">
    <location>
        <begin position="418"/>
        <end position="431"/>
    </location>
</feature>
<feature type="compositionally biased region" description="Low complexity" evidence="6">
    <location>
        <begin position="397"/>
        <end position="407"/>
    </location>
</feature>
<dbReference type="PANTHER" id="PTHR42718">
    <property type="entry name" value="MAJOR FACILITATOR SUPERFAMILY MULTIDRUG TRANSPORTER MFSC"/>
    <property type="match status" value="1"/>
</dbReference>
<evidence type="ECO:0000256" key="1">
    <source>
        <dbReference type="ARBA" id="ARBA00004141"/>
    </source>
</evidence>
<dbReference type="PROSITE" id="PS50850">
    <property type="entry name" value="MFS"/>
    <property type="match status" value="1"/>
</dbReference>
<sequence>MIQPLTMAIFYQIFPPSQRGMALAFSLIGWAIGPSIGSFLAGYVLEFASWRTAYAIVVPLGGLGSMMAWFLLPHLQQPDRRRLDQYGLLTMAVAITTLILALSQGNREGWDSQYILTLFAIAGVAAAVFIVIELRSPEPLIELRLFAQPPFVMAAIVLFLSTVAFRGTGPMMQVLMQSMLGFIPLLVAWTQLPSNLTYGVGVLIVGRLSDRISPHFLILGGLVLYAWAFWFFAGVNELTTIPILIILLCLRFTGEACIGSPNNLIALRALPDHQVMMAAGVLGLLRSIAGTVGPAFSAVFWDQRYQYHIQQYATATPGDHAGMTAAMGSVRELLVWSGEIAPLVPSKSMALVHQRLLAEASTAAWNDYFLLNTLLALAAIIPAFLANRRWWPRRGASAEPEAEPMSARPGDALVSGTDRSEQSEAEPSRQR</sequence>
<keyword evidence="10" id="KW-1185">Reference proteome</keyword>
<evidence type="ECO:0000256" key="3">
    <source>
        <dbReference type="ARBA" id="ARBA00022692"/>
    </source>
</evidence>
<keyword evidence="4 7" id="KW-1133">Transmembrane helix</keyword>
<reference evidence="9 10" key="1">
    <citation type="journal article" date="2014" name="Nature">
        <title>An environmental bacterial taxon with a large and distinct metabolic repertoire.</title>
        <authorList>
            <person name="Wilson M.C."/>
            <person name="Mori T."/>
            <person name="Ruckert C."/>
            <person name="Uria A.R."/>
            <person name="Helf M.J."/>
            <person name="Takada K."/>
            <person name="Gernert C."/>
            <person name="Steffens U.A."/>
            <person name="Heycke N."/>
            <person name="Schmitt S."/>
            <person name="Rinke C."/>
            <person name="Helfrich E.J."/>
            <person name="Brachmann A.O."/>
            <person name="Gurgui C."/>
            <person name="Wakimoto T."/>
            <person name="Kracht M."/>
            <person name="Crusemann M."/>
            <person name="Hentschel U."/>
            <person name="Abe I."/>
            <person name="Matsunaga S."/>
            <person name="Kalinowski J."/>
            <person name="Takeyama H."/>
            <person name="Piel J."/>
        </authorList>
    </citation>
    <scope>NUCLEOTIDE SEQUENCE [LARGE SCALE GENOMIC DNA]</scope>
    <source>
        <strain evidence="10">TSY1</strain>
    </source>
</reference>
<dbReference type="Gene3D" id="1.20.1250.20">
    <property type="entry name" value="MFS general substrate transporter like domains"/>
    <property type="match status" value="1"/>
</dbReference>
<gene>
    <name evidence="9" type="ORF">ETSY1_27945</name>
</gene>
<evidence type="ECO:0000313" key="10">
    <source>
        <dbReference type="Proteomes" id="UP000019141"/>
    </source>
</evidence>
<evidence type="ECO:0000256" key="5">
    <source>
        <dbReference type="ARBA" id="ARBA00023136"/>
    </source>
</evidence>
<evidence type="ECO:0000256" key="2">
    <source>
        <dbReference type="ARBA" id="ARBA00022448"/>
    </source>
</evidence>
<feature type="transmembrane region" description="Helical" evidence="7">
    <location>
        <begin position="179"/>
        <end position="204"/>
    </location>
</feature>
<protein>
    <recommendedName>
        <fullName evidence="8">Major facilitator superfamily (MFS) profile domain-containing protein</fullName>
    </recommendedName>
</protein>
<comment type="caution">
    <text evidence="9">The sequence shown here is derived from an EMBL/GenBank/DDBJ whole genome shotgun (WGS) entry which is preliminary data.</text>
</comment>
<keyword evidence="2" id="KW-0813">Transport</keyword>
<feature type="transmembrane region" description="Helical" evidence="7">
    <location>
        <begin position="83"/>
        <end position="102"/>
    </location>
</feature>
<dbReference type="SUPFAM" id="SSF103473">
    <property type="entry name" value="MFS general substrate transporter"/>
    <property type="match status" value="1"/>
</dbReference>
<proteinExistence type="predicted"/>
<feature type="transmembrane region" description="Helical" evidence="7">
    <location>
        <begin position="239"/>
        <end position="258"/>
    </location>
</feature>
<evidence type="ECO:0000256" key="7">
    <source>
        <dbReference type="SAM" id="Phobius"/>
    </source>
</evidence>
<dbReference type="PANTHER" id="PTHR42718:SF9">
    <property type="entry name" value="MAJOR FACILITATOR SUPERFAMILY MULTIDRUG TRANSPORTER MFSC"/>
    <property type="match status" value="1"/>
</dbReference>
<feature type="domain" description="Major facilitator superfamily (MFS) profile" evidence="8">
    <location>
        <begin position="1"/>
        <end position="390"/>
    </location>
</feature>
<dbReference type="Gene3D" id="1.20.1720.10">
    <property type="entry name" value="Multidrug resistance protein D"/>
    <property type="match status" value="1"/>
</dbReference>
<feature type="transmembrane region" description="Helical" evidence="7">
    <location>
        <begin position="216"/>
        <end position="233"/>
    </location>
</feature>
<organism evidence="9 10">
    <name type="scientific">Entotheonella factor</name>
    <dbReference type="NCBI Taxonomy" id="1429438"/>
    <lineage>
        <taxon>Bacteria</taxon>
        <taxon>Pseudomonadati</taxon>
        <taxon>Nitrospinota/Tectimicrobiota group</taxon>
        <taxon>Candidatus Tectimicrobiota</taxon>
        <taxon>Candidatus Entotheonellia</taxon>
        <taxon>Candidatus Entotheonellales</taxon>
        <taxon>Candidatus Entotheonellaceae</taxon>
        <taxon>Candidatus Entotheonella</taxon>
    </lineage>
</organism>
<dbReference type="InterPro" id="IPR011701">
    <property type="entry name" value="MFS"/>
</dbReference>
<dbReference type="Proteomes" id="UP000019141">
    <property type="component" value="Unassembled WGS sequence"/>
</dbReference>
<comment type="subcellular location">
    <subcellularLocation>
        <location evidence="1">Membrane</location>
        <topology evidence="1">Multi-pass membrane protein</topology>
    </subcellularLocation>
</comment>
<dbReference type="AlphaFoldDB" id="W4LDS8"/>
<name>W4LDS8_ENTF1</name>
<evidence type="ECO:0000256" key="4">
    <source>
        <dbReference type="ARBA" id="ARBA00022989"/>
    </source>
</evidence>
<dbReference type="HOGENOM" id="CLU_000960_28_0_7"/>
<dbReference type="InterPro" id="IPR036259">
    <property type="entry name" value="MFS_trans_sf"/>
</dbReference>
<feature type="transmembrane region" description="Helical" evidence="7">
    <location>
        <begin position="368"/>
        <end position="386"/>
    </location>
</feature>
<dbReference type="GO" id="GO:0016020">
    <property type="term" value="C:membrane"/>
    <property type="evidence" value="ECO:0007669"/>
    <property type="project" value="UniProtKB-SubCell"/>
</dbReference>
<feature type="transmembrane region" description="Helical" evidence="7">
    <location>
        <begin position="51"/>
        <end position="71"/>
    </location>
</feature>
<keyword evidence="3 7" id="KW-0812">Transmembrane</keyword>
<feature type="transmembrane region" description="Helical" evidence="7">
    <location>
        <begin position="21"/>
        <end position="45"/>
    </location>
</feature>
<feature type="region of interest" description="Disordered" evidence="6">
    <location>
        <begin position="395"/>
        <end position="431"/>
    </location>
</feature>
<dbReference type="Pfam" id="PF07690">
    <property type="entry name" value="MFS_1"/>
    <property type="match status" value="1"/>
</dbReference>
<feature type="transmembrane region" description="Helical" evidence="7">
    <location>
        <begin position="114"/>
        <end position="134"/>
    </location>
</feature>
<dbReference type="EMBL" id="AZHW01000832">
    <property type="protein sequence ID" value="ETW96099.1"/>
    <property type="molecule type" value="Genomic_DNA"/>
</dbReference>
<dbReference type="InterPro" id="IPR020846">
    <property type="entry name" value="MFS_dom"/>
</dbReference>
<feature type="transmembrane region" description="Helical" evidence="7">
    <location>
        <begin position="146"/>
        <end position="167"/>
    </location>
</feature>
<dbReference type="GO" id="GO:0022857">
    <property type="term" value="F:transmembrane transporter activity"/>
    <property type="evidence" value="ECO:0007669"/>
    <property type="project" value="InterPro"/>
</dbReference>
<feature type="transmembrane region" description="Helical" evidence="7">
    <location>
        <begin position="279"/>
        <end position="301"/>
    </location>
</feature>
<keyword evidence="5 7" id="KW-0472">Membrane</keyword>